<feature type="signal peptide" evidence="2">
    <location>
        <begin position="1"/>
        <end position="20"/>
    </location>
</feature>
<organism evidence="3 4">
    <name type="scientific">Vanessa tameamea</name>
    <name type="common">Kamehameha butterfly</name>
    <dbReference type="NCBI Taxonomy" id="334116"/>
    <lineage>
        <taxon>Eukaryota</taxon>
        <taxon>Metazoa</taxon>
        <taxon>Ecdysozoa</taxon>
        <taxon>Arthropoda</taxon>
        <taxon>Hexapoda</taxon>
        <taxon>Insecta</taxon>
        <taxon>Pterygota</taxon>
        <taxon>Neoptera</taxon>
        <taxon>Endopterygota</taxon>
        <taxon>Lepidoptera</taxon>
        <taxon>Glossata</taxon>
        <taxon>Ditrysia</taxon>
        <taxon>Papilionoidea</taxon>
        <taxon>Nymphalidae</taxon>
        <taxon>Nymphalinae</taxon>
        <taxon>Vanessa</taxon>
    </lineage>
</organism>
<evidence type="ECO:0000313" key="3">
    <source>
        <dbReference type="Proteomes" id="UP001652626"/>
    </source>
</evidence>
<evidence type="ECO:0000313" key="4">
    <source>
        <dbReference type="RefSeq" id="XP_026498228.1"/>
    </source>
</evidence>
<feature type="region of interest" description="Disordered" evidence="1">
    <location>
        <begin position="127"/>
        <end position="148"/>
    </location>
</feature>
<keyword evidence="3" id="KW-1185">Reference proteome</keyword>
<keyword evidence="2" id="KW-0732">Signal</keyword>
<evidence type="ECO:0000256" key="1">
    <source>
        <dbReference type="SAM" id="MobiDB-lite"/>
    </source>
</evidence>
<sequence>MWRWLVVWQASLLLVSGTLDMRYLNSRYASSQFDCFDYPVAMPMRSFESGWGLARKPATEKYRSIPTPYVHELSRRIDFLLPNREDIVKEHAKLVQDINGLRQVMFVAPLANEPKDYEDSIFPEIIETSSTTTSRPSTTKPPRPTKGIPIVLLGGATRKHTIKSQPPKNHRQTLNLVGNSVTPLVRHPYPFITAASSRQPVRICMSSPFSYTSTTHRPSLWERLFKSIIPR</sequence>
<reference evidence="4" key="1">
    <citation type="submission" date="2025-08" db="UniProtKB">
        <authorList>
            <consortium name="RefSeq"/>
        </authorList>
    </citation>
    <scope>IDENTIFICATION</scope>
    <source>
        <tissue evidence="4">Whole body</tissue>
    </source>
</reference>
<dbReference type="OMA" id="RICMSSP"/>
<dbReference type="Proteomes" id="UP001652626">
    <property type="component" value="Chromosome Z"/>
</dbReference>
<protein>
    <submittedName>
        <fullName evidence="4">Uncharacterized protein LOC113402249</fullName>
    </submittedName>
</protein>
<gene>
    <name evidence="4" type="primary">LOC113402249</name>
</gene>
<dbReference type="AlphaFoldDB" id="A0A8B8IM93"/>
<evidence type="ECO:0000256" key="2">
    <source>
        <dbReference type="SAM" id="SignalP"/>
    </source>
</evidence>
<dbReference type="GeneID" id="113402249"/>
<accession>A0A8B8IM93</accession>
<proteinExistence type="predicted"/>
<dbReference type="RefSeq" id="XP_026498228.1">
    <property type="nucleotide sequence ID" value="XM_026642443.2"/>
</dbReference>
<feature type="chain" id="PRO_5034228405" evidence="2">
    <location>
        <begin position="21"/>
        <end position="231"/>
    </location>
</feature>
<name>A0A8B8IM93_VANTA</name>
<feature type="compositionally biased region" description="Low complexity" evidence="1">
    <location>
        <begin position="128"/>
        <end position="138"/>
    </location>
</feature>
<dbReference type="OrthoDB" id="7400442at2759"/>